<evidence type="ECO:0008006" key="4">
    <source>
        <dbReference type="Google" id="ProtNLM"/>
    </source>
</evidence>
<dbReference type="EMBL" id="JAGHQL010000193">
    <property type="protein sequence ID" value="KAH0536605.1"/>
    <property type="molecule type" value="Genomic_DNA"/>
</dbReference>
<reference evidence="2" key="1">
    <citation type="submission" date="2021-03" db="EMBL/GenBank/DDBJ databases">
        <title>Comparative genomics and phylogenomic investigation of the class Geoglossomycetes provide insights into ecological specialization and systematics.</title>
        <authorList>
            <person name="Melie T."/>
            <person name="Pirro S."/>
            <person name="Miller A.N."/>
            <person name="Quandt A."/>
        </authorList>
    </citation>
    <scope>NUCLEOTIDE SEQUENCE</scope>
    <source>
        <strain evidence="2">GBOQ0MN5Z8</strain>
    </source>
</reference>
<organism evidence="2 3">
    <name type="scientific">Glutinoglossum americanum</name>
    <dbReference type="NCBI Taxonomy" id="1670608"/>
    <lineage>
        <taxon>Eukaryota</taxon>
        <taxon>Fungi</taxon>
        <taxon>Dikarya</taxon>
        <taxon>Ascomycota</taxon>
        <taxon>Pezizomycotina</taxon>
        <taxon>Geoglossomycetes</taxon>
        <taxon>Geoglossales</taxon>
        <taxon>Geoglossaceae</taxon>
        <taxon>Glutinoglossum</taxon>
    </lineage>
</organism>
<comment type="caution">
    <text evidence="2">The sequence shown here is derived from an EMBL/GenBank/DDBJ whole genome shotgun (WGS) entry which is preliminary data.</text>
</comment>
<keyword evidence="3" id="KW-1185">Reference proteome</keyword>
<dbReference type="OrthoDB" id="630895at2759"/>
<evidence type="ECO:0000256" key="1">
    <source>
        <dbReference type="SAM" id="MobiDB-lite"/>
    </source>
</evidence>
<sequence length="169" mass="18478">MLLSSREVIHWEWRRTGTYTNIPTSTTLTKHFLALMLPSAAGDVIQPLPASEGSRNPGGAEHLGSPQRAKSVEILPQSTILCLDGGGIKGYSSLLILKVLMEEIYNILYPQRAAAVADGFGADPYTTFDTRYSANTKLKHLVMRRLQNLLCLVLGTFSNTFLAQAVEGN</sequence>
<proteinExistence type="predicted"/>
<accession>A0A9P8KXD5</accession>
<dbReference type="SUPFAM" id="SSF52151">
    <property type="entry name" value="FabD/lysophospholipase-like"/>
    <property type="match status" value="1"/>
</dbReference>
<dbReference type="Proteomes" id="UP000698800">
    <property type="component" value="Unassembled WGS sequence"/>
</dbReference>
<evidence type="ECO:0000313" key="3">
    <source>
        <dbReference type="Proteomes" id="UP000698800"/>
    </source>
</evidence>
<evidence type="ECO:0000313" key="2">
    <source>
        <dbReference type="EMBL" id="KAH0536605.1"/>
    </source>
</evidence>
<protein>
    <recommendedName>
        <fullName evidence="4">PNPLA domain-containing protein</fullName>
    </recommendedName>
</protein>
<feature type="region of interest" description="Disordered" evidence="1">
    <location>
        <begin position="47"/>
        <end position="67"/>
    </location>
</feature>
<dbReference type="Gene3D" id="3.40.1090.10">
    <property type="entry name" value="Cytosolic phospholipase A2 catalytic domain"/>
    <property type="match status" value="1"/>
</dbReference>
<dbReference type="AlphaFoldDB" id="A0A9P8KXD5"/>
<name>A0A9P8KXD5_9PEZI</name>
<dbReference type="InterPro" id="IPR016035">
    <property type="entry name" value="Acyl_Trfase/lysoPLipase"/>
</dbReference>
<gene>
    <name evidence="2" type="ORF">FGG08_006538</name>
</gene>